<proteinExistence type="predicted"/>
<gene>
    <name evidence="1" type="ORF">CALMAC_LOCUS11338</name>
</gene>
<name>A0A653CRW2_CALMS</name>
<dbReference type="AlphaFoldDB" id="A0A653CRW2"/>
<reference evidence="1 2" key="1">
    <citation type="submission" date="2019-01" db="EMBL/GenBank/DDBJ databases">
        <authorList>
            <person name="Sayadi A."/>
        </authorList>
    </citation>
    <scope>NUCLEOTIDE SEQUENCE [LARGE SCALE GENOMIC DNA]</scope>
</reference>
<dbReference type="EMBL" id="CAACVG010008658">
    <property type="protein sequence ID" value="VEN50658.1"/>
    <property type="molecule type" value="Genomic_DNA"/>
</dbReference>
<evidence type="ECO:0000313" key="2">
    <source>
        <dbReference type="Proteomes" id="UP000410492"/>
    </source>
</evidence>
<sequence>SEKLATSQSSVPEILAELATSHNLVVIRKFQKSWQRRKVAFQKF</sequence>
<evidence type="ECO:0000313" key="1">
    <source>
        <dbReference type="EMBL" id="VEN50658.1"/>
    </source>
</evidence>
<organism evidence="1 2">
    <name type="scientific">Callosobruchus maculatus</name>
    <name type="common">Southern cowpea weevil</name>
    <name type="synonym">Pulse bruchid</name>
    <dbReference type="NCBI Taxonomy" id="64391"/>
    <lineage>
        <taxon>Eukaryota</taxon>
        <taxon>Metazoa</taxon>
        <taxon>Ecdysozoa</taxon>
        <taxon>Arthropoda</taxon>
        <taxon>Hexapoda</taxon>
        <taxon>Insecta</taxon>
        <taxon>Pterygota</taxon>
        <taxon>Neoptera</taxon>
        <taxon>Endopterygota</taxon>
        <taxon>Coleoptera</taxon>
        <taxon>Polyphaga</taxon>
        <taxon>Cucujiformia</taxon>
        <taxon>Chrysomeloidea</taxon>
        <taxon>Chrysomelidae</taxon>
        <taxon>Bruchinae</taxon>
        <taxon>Bruchini</taxon>
        <taxon>Callosobruchus</taxon>
    </lineage>
</organism>
<protein>
    <submittedName>
        <fullName evidence="1">Uncharacterized protein</fullName>
    </submittedName>
</protein>
<feature type="non-terminal residue" evidence="1">
    <location>
        <position position="1"/>
    </location>
</feature>
<dbReference type="Proteomes" id="UP000410492">
    <property type="component" value="Unassembled WGS sequence"/>
</dbReference>
<keyword evidence="2" id="KW-1185">Reference proteome</keyword>
<accession>A0A653CRW2</accession>